<evidence type="ECO:0000256" key="4">
    <source>
        <dbReference type="PIRSR" id="PIRSR606710-1"/>
    </source>
</evidence>
<evidence type="ECO:0000313" key="10">
    <source>
        <dbReference type="Proteomes" id="UP000764045"/>
    </source>
</evidence>
<evidence type="ECO:0000256" key="1">
    <source>
        <dbReference type="ARBA" id="ARBA00009865"/>
    </source>
</evidence>
<feature type="signal peptide" evidence="7">
    <location>
        <begin position="1"/>
        <end position="24"/>
    </location>
</feature>
<protein>
    <submittedName>
        <fullName evidence="9">Glycoside hydrolase family 43 protein</fullName>
    </submittedName>
</protein>
<feature type="site" description="Important for catalytic activity, responsible for pKa modulation of the active site Glu and correct orientation of both the proton donor and substrate" evidence="5">
    <location>
        <position position="141"/>
    </location>
</feature>
<dbReference type="GO" id="GO:0004553">
    <property type="term" value="F:hydrolase activity, hydrolyzing O-glycosyl compounds"/>
    <property type="evidence" value="ECO:0007669"/>
    <property type="project" value="InterPro"/>
</dbReference>
<dbReference type="Proteomes" id="UP000764045">
    <property type="component" value="Unassembled WGS sequence"/>
</dbReference>
<dbReference type="EMBL" id="JACJJL010000001">
    <property type="protein sequence ID" value="MBM6660369.1"/>
    <property type="molecule type" value="Genomic_DNA"/>
</dbReference>
<dbReference type="PANTHER" id="PTHR42812:SF12">
    <property type="entry name" value="BETA-XYLOSIDASE-RELATED"/>
    <property type="match status" value="1"/>
</dbReference>
<keyword evidence="7" id="KW-0732">Signal</keyword>
<dbReference type="GO" id="GO:0005975">
    <property type="term" value="P:carbohydrate metabolic process"/>
    <property type="evidence" value="ECO:0007669"/>
    <property type="project" value="InterPro"/>
</dbReference>
<dbReference type="InterPro" id="IPR013320">
    <property type="entry name" value="ConA-like_dom_sf"/>
</dbReference>
<dbReference type="Pfam" id="PF04616">
    <property type="entry name" value="Glyco_hydro_43"/>
    <property type="match status" value="1"/>
</dbReference>
<gene>
    <name evidence="9" type="ORF">H6B30_01120</name>
</gene>
<dbReference type="InterPro" id="IPR006710">
    <property type="entry name" value="Glyco_hydro_43"/>
</dbReference>
<evidence type="ECO:0000256" key="3">
    <source>
        <dbReference type="ARBA" id="ARBA00023295"/>
    </source>
</evidence>
<dbReference type="SUPFAM" id="SSF49899">
    <property type="entry name" value="Concanavalin A-like lectins/glucanases"/>
    <property type="match status" value="1"/>
</dbReference>
<dbReference type="InterPro" id="IPR041542">
    <property type="entry name" value="GH43_C2"/>
</dbReference>
<sequence>MYRLEKSQAAVAMLAAALSAPAQIENPILPGFNPDPTICRVDSDYYICTSSFTWYPGLPIYRSRDLRHWEKVANAIDRPGMVTLDGVRDKDGVWAPTLRHHGGKWYLFCNVSNGGNFYITANDVRGPWSDPVFIKGAPGIDPDIFWDDDGRSYLLANTGKFPGRKHPASTAIWIQEIDLATGQLLGERSYIATGHAFNAKYAEGAHLYKIDGRYVLTVAEGGTDFNHAVTLFTSRNLMGPYIPQQVNPVLSQRQFGHGSPLQCVGHADMVQTGPGQWYAVALGKRMVDGRHSFTRETFICPVVIQDGEFIFNPGRGGMTMEVEAPALPESPVALPPDSDAFDGPELLGYWHFNRIPHTRFHALDGGSLLLTPQPETIDSLVCPAMLMRRVRSHRYTAQTLMGFRPRREGERAGLVLHRNSTAYVALLRTVGGLAVVESGRVTKTVPYGASDVVMRLRADGMEAVLEYGPTEADMREAARVSLVGLADDGKLNRFNGLGVGVYATTSGKKARGQARFDYFAYADN</sequence>
<dbReference type="Gene3D" id="2.60.120.200">
    <property type="match status" value="1"/>
</dbReference>
<evidence type="ECO:0000256" key="7">
    <source>
        <dbReference type="SAM" id="SignalP"/>
    </source>
</evidence>
<comment type="similarity">
    <text evidence="1 6">Belongs to the glycosyl hydrolase 43 family.</text>
</comment>
<evidence type="ECO:0000256" key="2">
    <source>
        <dbReference type="ARBA" id="ARBA00022801"/>
    </source>
</evidence>
<evidence type="ECO:0000313" key="9">
    <source>
        <dbReference type="EMBL" id="MBM6660369.1"/>
    </source>
</evidence>
<proteinExistence type="inferred from homology"/>
<keyword evidence="3 6" id="KW-0326">Glycosidase</keyword>
<organism evidence="9 10">
    <name type="scientific">Marseilla massiliensis</name>
    <dbReference type="NCBI Taxonomy" id="1841864"/>
    <lineage>
        <taxon>Bacteria</taxon>
        <taxon>Pseudomonadati</taxon>
        <taxon>Bacteroidota</taxon>
        <taxon>Bacteroidia</taxon>
        <taxon>Bacteroidales</taxon>
        <taxon>Prevotellaceae</taxon>
        <taxon>Marseilla</taxon>
    </lineage>
</organism>
<dbReference type="InterPro" id="IPR023296">
    <property type="entry name" value="Glyco_hydro_beta-prop_sf"/>
</dbReference>
<evidence type="ECO:0000256" key="5">
    <source>
        <dbReference type="PIRSR" id="PIRSR606710-2"/>
    </source>
</evidence>
<dbReference type="AlphaFoldDB" id="A0A939B3F9"/>
<evidence type="ECO:0000259" key="8">
    <source>
        <dbReference type="Pfam" id="PF17851"/>
    </source>
</evidence>
<feature type="active site" description="Proton donor" evidence="4">
    <location>
        <position position="203"/>
    </location>
</feature>
<feature type="chain" id="PRO_5036704007" evidence="7">
    <location>
        <begin position="25"/>
        <end position="524"/>
    </location>
</feature>
<keyword evidence="10" id="KW-1185">Reference proteome</keyword>
<dbReference type="CDD" id="cd18617">
    <property type="entry name" value="GH43_XynB-like"/>
    <property type="match status" value="1"/>
</dbReference>
<feature type="domain" description="Beta-xylosidase C-terminal Concanavalin A-like" evidence="8">
    <location>
        <begin position="338"/>
        <end position="521"/>
    </location>
</feature>
<dbReference type="Pfam" id="PF17851">
    <property type="entry name" value="GH43_C2"/>
    <property type="match status" value="1"/>
</dbReference>
<name>A0A939B3F9_9BACT</name>
<dbReference type="RefSeq" id="WP_205107054.1">
    <property type="nucleotide sequence ID" value="NZ_JACJJL010000001.1"/>
</dbReference>
<reference evidence="9 10" key="1">
    <citation type="journal article" date="2021" name="Sci. Rep.">
        <title>The distribution of antibiotic resistance genes in chicken gut microbiota commensals.</title>
        <authorList>
            <person name="Juricova H."/>
            <person name="Matiasovicova J."/>
            <person name="Kubasova T."/>
            <person name="Cejkova D."/>
            <person name="Rychlik I."/>
        </authorList>
    </citation>
    <scope>NUCLEOTIDE SEQUENCE [LARGE SCALE GENOMIC DNA]</scope>
    <source>
        <strain evidence="9 10">An819</strain>
    </source>
</reference>
<evidence type="ECO:0000256" key="6">
    <source>
        <dbReference type="RuleBase" id="RU361187"/>
    </source>
</evidence>
<dbReference type="Gene3D" id="2.115.10.20">
    <property type="entry name" value="Glycosyl hydrolase domain, family 43"/>
    <property type="match status" value="1"/>
</dbReference>
<dbReference type="PANTHER" id="PTHR42812">
    <property type="entry name" value="BETA-XYLOSIDASE"/>
    <property type="match status" value="1"/>
</dbReference>
<dbReference type="InterPro" id="IPR051795">
    <property type="entry name" value="Glycosyl_Hydrlase_43"/>
</dbReference>
<feature type="active site" description="Proton acceptor" evidence="4">
    <location>
        <position position="35"/>
    </location>
</feature>
<keyword evidence="2 6" id="KW-0378">Hydrolase</keyword>
<accession>A0A939B3F9</accession>
<dbReference type="SUPFAM" id="SSF75005">
    <property type="entry name" value="Arabinanase/levansucrase/invertase"/>
    <property type="match status" value="1"/>
</dbReference>
<comment type="caution">
    <text evidence="9">The sequence shown here is derived from an EMBL/GenBank/DDBJ whole genome shotgun (WGS) entry which is preliminary data.</text>
</comment>